<reference evidence="2" key="1">
    <citation type="submission" date="2022-01" db="UniProtKB">
        <authorList>
            <consortium name="EnsemblMetazoa"/>
        </authorList>
    </citation>
    <scope>IDENTIFICATION</scope>
</reference>
<proteinExistence type="predicted"/>
<keyword evidence="3" id="KW-1185">Reference proteome</keyword>
<dbReference type="AlphaFoldDB" id="A0A8I6RBY3"/>
<feature type="transmembrane region" description="Helical" evidence="1">
    <location>
        <begin position="26"/>
        <end position="47"/>
    </location>
</feature>
<evidence type="ECO:0000256" key="1">
    <source>
        <dbReference type="SAM" id="Phobius"/>
    </source>
</evidence>
<organism evidence="2 3">
    <name type="scientific">Cimex lectularius</name>
    <name type="common">Bed bug</name>
    <name type="synonym">Acanthia lectularia</name>
    <dbReference type="NCBI Taxonomy" id="79782"/>
    <lineage>
        <taxon>Eukaryota</taxon>
        <taxon>Metazoa</taxon>
        <taxon>Ecdysozoa</taxon>
        <taxon>Arthropoda</taxon>
        <taxon>Hexapoda</taxon>
        <taxon>Insecta</taxon>
        <taxon>Pterygota</taxon>
        <taxon>Neoptera</taxon>
        <taxon>Paraneoptera</taxon>
        <taxon>Hemiptera</taxon>
        <taxon>Heteroptera</taxon>
        <taxon>Panheteroptera</taxon>
        <taxon>Cimicomorpha</taxon>
        <taxon>Cimicidae</taxon>
        <taxon>Cimex</taxon>
    </lineage>
</organism>
<keyword evidence="1" id="KW-0472">Membrane</keyword>
<evidence type="ECO:0000313" key="3">
    <source>
        <dbReference type="Proteomes" id="UP000494040"/>
    </source>
</evidence>
<dbReference type="OrthoDB" id="10515344at2759"/>
<dbReference type="RefSeq" id="XP_014241091.1">
    <property type="nucleotide sequence ID" value="XM_014385605.2"/>
</dbReference>
<name>A0A8I6RBY3_CIMLE</name>
<keyword evidence="1" id="KW-1133">Transmembrane helix</keyword>
<evidence type="ECO:0000313" key="2">
    <source>
        <dbReference type="EnsemblMetazoa" id="XP_014241091.1"/>
    </source>
</evidence>
<dbReference type="KEGG" id="clec:106661878"/>
<keyword evidence="1" id="KW-0812">Transmembrane</keyword>
<dbReference type="EnsemblMetazoa" id="XM_014385605.2">
    <property type="protein sequence ID" value="XP_014241091.1"/>
    <property type="gene ID" value="LOC106661878"/>
</dbReference>
<protein>
    <submittedName>
        <fullName evidence="2">Uncharacterized protein</fullName>
    </submittedName>
</protein>
<sequence length="130" mass="15026">MDNIVFSCFRCWECLEVWCPCTCIKFGTTVLAVYTIFLAVLLLYLYVPEFAEFPKSFLHFFSLRRNNPFLGEASIQIMRENDVNVMEYKSPSSSLTSPSSSSKPLLINSKIRNLRKVFRYPQTITLTTLS</sequence>
<dbReference type="GeneID" id="106661878"/>
<accession>A0A8I6RBY3</accession>
<dbReference type="Proteomes" id="UP000494040">
    <property type="component" value="Unassembled WGS sequence"/>
</dbReference>